<comment type="caution">
    <text evidence="2">The sequence shown here is derived from an EMBL/GenBank/DDBJ whole genome shotgun (WGS) entry which is preliminary data.</text>
</comment>
<dbReference type="PANTHER" id="PTHR42743:SF11">
    <property type="entry name" value="AMINODEOXYCHORISMATE LYASE"/>
    <property type="match status" value="1"/>
</dbReference>
<protein>
    <submittedName>
        <fullName evidence="2">HAD family hydrolase</fullName>
    </submittedName>
</protein>
<dbReference type="InterPro" id="IPR027417">
    <property type="entry name" value="P-loop_NTPase"/>
</dbReference>
<dbReference type="RefSeq" id="WP_206573136.1">
    <property type="nucleotide sequence ID" value="NZ_JAFKCV010000003.1"/>
</dbReference>
<accession>A0A939IQH2</accession>
<proteinExistence type="inferred from homology"/>
<dbReference type="Pfam" id="PF19798">
    <property type="entry name" value="Sulfotransfer_5"/>
    <property type="match status" value="1"/>
</dbReference>
<sequence>MTIRIAMWSGPRNLSTAMMRSWENRPDCEVVDEPFYAYYLNKTRADHPFFDEILAAQSSDYMTVAKELSETPVSSKLQYQKHMTHHMLPGCEMNWCRDIRHCFLIRDPAEVVNSYTNSMGQCSAEDIGIERQYELYEQISRISDQQIPVLDGNDVLKDPQTMIPALCEALNVPFYEQMLSWPPGRRDSDGVWAPHWYHSVEASTGFAPYQEKELNLTGAQIDVVEQCRPFYLKLREKRISG</sequence>
<dbReference type="GO" id="GO:0016787">
    <property type="term" value="F:hydrolase activity"/>
    <property type="evidence" value="ECO:0007669"/>
    <property type="project" value="UniProtKB-KW"/>
</dbReference>
<dbReference type="AlphaFoldDB" id="A0A939IQH2"/>
<gene>
    <name evidence="2" type="ORF">J0A66_07320</name>
</gene>
<dbReference type="Proteomes" id="UP000664654">
    <property type="component" value="Unassembled WGS sequence"/>
</dbReference>
<keyword evidence="2" id="KW-0378">Hydrolase</keyword>
<dbReference type="SUPFAM" id="SSF52540">
    <property type="entry name" value="P-loop containing nucleoside triphosphate hydrolases"/>
    <property type="match status" value="1"/>
</dbReference>
<evidence type="ECO:0000256" key="1">
    <source>
        <dbReference type="ARBA" id="ARBA00009320"/>
    </source>
</evidence>
<dbReference type="EMBL" id="JAFKCV010000003">
    <property type="protein sequence ID" value="MBN7825029.1"/>
    <property type="molecule type" value="Genomic_DNA"/>
</dbReference>
<name>A0A939IQH2_9ALTE</name>
<dbReference type="Gene3D" id="3.40.50.300">
    <property type="entry name" value="P-loop containing nucleotide triphosphate hydrolases"/>
    <property type="match status" value="1"/>
</dbReference>
<dbReference type="GO" id="GO:0019752">
    <property type="term" value="P:carboxylic acid metabolic process"/>
    <property type="evidence" value="ECO:0007669"/>
    <property type="project" value="TreeGrafter"/>
</dbReference>
<dbReference type="PANTHER" id="PTHR42743">
    <property type="entry name" value="AMINO-ACID AMINOTRANSFERASE"/>
    <property type="match status" value="1"/>
</dbReference>
<evidence type="ECO:0000313" key="3">
    <source>
        <dbReference type="Proteomes" id="UP000664654"/>
    </source>
</evidence>
<comment type="similarity">
    <text evidence="1">Belongs to the class-IV pyridoxal-phosphate-dependent aminotransferase family.</text>
</comment>
<organism evidence="2 3">
    <name type="scientific">Bowmanella dokdonensis</name>
    <dbReference type="NCBI Taxonomy" id="751969"/>
    <lineage>
        <taxon>Bacteria</taxon>
        <taxon>Pseudomonadati</taxon>
        <taxon>Pseudomonadota</taxon>
        <taxon>Gammaproteobacteria</taxon>
        <taxon>Alteromonadales</taxon>
        <taxon>Alteromonadaceae</taxon>
        <taxon>Bowmanella</taxon>
    </lineage>
</organism>
<dbReference type="InterPro" id="IPR050571">
    <property type="entry name" value="Class-IV_PLP-Dep_Aminotrnsfr"/>
</dbReference>
<reference evidence="2" key="1">
    <citation type="submission" date="2021-03" db="EMBL/GenBank/DDBJ databases">
        <title>novel species isolated from a fishpond in China.</title>
        <authorList>
            <person name="Lu H."/>
            <person name="Cai Z."/>
        </authorList>
    </citation>
    <scope>NUCLEOTIDE SEQUENCE</scope>
    <source>
        <strain evidence="2">JCM 30855</strain>
    </source>
</reference>
<evidence type="ECO:0000313" key="2">
    <source>
        <dbReference type="EMBL" id="MBN7825029.1"/>
    </source>
</evidence>
<keyword evidence="3" id="KW-1185">Reference proteome</keyword>